<dbReference type="RefSeq" id="WP_346581706.1">
    <property type="nucleotide sequence ID" value="NZ_JBDJNQ010000008.1"/>
</dbReference>
<comment type="caution">
    <text evidence="5">The sequence shown here is derived from an EMBL/GenBank/DDBJ whole genome shotgun (WGS) entry which is preliminary data.</text>
</comment>
<accession>A0ABV0BZ80</accession>
<evidence type="ECO:0000256" key="2">
    <source>
        <dbReference type="ARBA" id="ARBA00023125"/>
    </source>
</evidence>
<gene>
    <name evidence="5" type="ORF">ABE541_16190</name>
</gene>
<dbReference type="InterPro" id="IPR014710">
    <property type="entry name" value="RmlC-like_jellyroll"/>
</dbReference>
<sequence length="287" mass="32841">MRQKNKSIPIKTMTAEFGSGISMGKAHFDEQDIMNLDDVRRSHRDNYHSFFLLENGTTEIEIDFQQYTVKPYSILYIHPHQIHRIVALTNVSGSFLRINSEHINPEYLHLLEELAPLKPLMVQEDIFSILANSASLCLTLSARKNQQLYHALLKDSCNTLIGLLTSMYLEGAIPVDKLSRSEIITKAFKASLQRDFLSIKRPAAYAMGLNISTPYLNECVKDVTGYPVSYHIQQRIILEAKRLLYHSDKSVKEIADALGFEDYPYFSRLFTKVTGMSALSFRNKNRD</sequence>
<dbReference type="EMBL" id="JBDJNQ010000008">
    <property type="protein sequence ID" value="MEN5378804.1"/>
    <property type="molecule type" value="Genomic_DNA"/>
</dbReference>
<keyword evidence="6" id="KW-1185">Reference proteome</keyword>
<dbReference type="Pfam" id="PF12833">
    <property type="entry name" value="HTH_18"/>
    <property type="match status" value="1"/>
</dbReference>
<dbReference type="Gene3D" id="1.10.10.60">
    <property type="entry name" value="Homeodomain-like"/>
    <property type="match status" value="1"/>
</dbReference>
<dbReference type="PANTHER" id="PTHR43280:SF2">
    <property type="entry name" value="HTH-TYPE TRANSCRIPTIONAL REGULATOR EXSA"/>
    <property type="match status" value="1"/>
</dbReference>
<feature type="domain" description="HTH araC/xylS-type" evidence="4">
    <location>
        <begin position="182"/>
        <end position="284"/>
    </location>
</feature>
<dbReference type="PANTHER" id="PTHR43280">
    <property type="entry name" value="ARAC-FAMILY TRANSCRIPTIONAL REGULATOR"/>
    <property type="match status" value="1"/>
</dbReference>
<protein>
    <submittedName>
        <fullName evidence="5">Helix-turn-helix transcriptional regulator</fullName>
    </submittedName>
</protein>
<dbReference type="PROSITE" id="PS01124">
    <property type="entry name" value="HTH_ARAC_FAMILY_2"/>
    <property type="match status" value="1"/>
</dbReference>
<evidence type="ECO:0000256" key="3">
    <source>
        <dbReference type="ARBA" id="ARBA00023163"/>
    </source>
</evidence>
<name>A0ABV0BZ80_9SPHI</name>
<dbReference type="Proteomes" id="UP001409291">
    <property type="component" value="Unassembled WGS sequence"/>
</dbReference>
<keyword evidence="2" id="KW-0238">DNA-binding</keyword>
<dbReference type="SUPFAM" id="SSF46689">
    <property type="entry name" value="Homeodomain-like"/>
    <property type="match status" value="1"/>
</dbReference>
<proteinExistence type="predicted"/>
<dbReference type="InterPro" id="IPR037923">
    <property type="entry name" value="HTH-like"/>
</dbReference>
<dbReference type="SMART" id="SM00342">
    <property type="entry name" value="HTH_ARAC"/>
    <property type="match status" value="1"/>
</dbReference>
<dbReference type="Gene3D" id="2.60.120.10">
    <property type="entry name" value="Jelly Rolls"/>
    <property type="match status" value="1"/>
</dbReference>
<organism evidence="5 6">
    <name type="scientific">Sphingobacterium kitahiroshimense</name>
    <dbReference type="NCBI Taxonomy" id="470446"/>
    <lineage>
        <taxon>Bacteria</taxon>
        <taxon>Pseudomonadati</taxon>
        <taxon>Bacteroidota</taxon>
        <taxon>Sphingobacteriia</taxon>
        <taxon>Sphingobacteriales</taxon>
        <taxon>Sphingobacteriaceae</taxon>
        <taxon>Sphingobacterium</taxon>
    </lineage>
</organism>
<evidence type="ECO:0000313" key="5">
    <source>
        <dbReference type="EMBL" id="MEN5378804.1"/>
    </source>
</evidence>
<evidence type="ECO:0000259" key="4">
    <source>
        <dbReference type="PROSITE" id="PS01124"/>
    </source>
</evidence>
<keyword evidence="1" id="KW-0805">Transcription regulation</keyword>
<reference evidence="5 6" key="1">
    <citation type="submission" date="2024-04" db="EMBL/GenBank/DDBJ databases">
        <title>WGS of bacteria from Torrens River.</title>
        <authorList>
            <person name="Wyrsch E.R."/>
            <person name="Drigo B."/>
        </authorList>
    </citation>
    <scope>NUCLEOTIDE SEQUENCE [LARGE SCALE GENOMIC DNA]</scope>
    <source>
        <strain evidence="5 6">TWI391</strain>
    </source>
</reference>
<evidence type="ECO:0000313" key="6">
    <source>
        <dbReference type="Proteomes" id="UP001409291"/>
    </source>
</evidence>
<dbReference type="InterPro" id="IPR018060">
    <property type="entry name" value="HTH_AraC"/>
</dbReference>
<keyword evidence="3" id="KW-0804">Transcription</keyword>
<evidence type="ECO:0000256" key="1">
    <source>
        <dbReference type="ARBA" id="ARBA00023015"/>
    </source>
</evidence>
<dbReference type="InterPro" id="IPR009057">
    <property type="entry name" value="Homeodomain-like_sf"/>
</dbReference>
<dbReference type="SUPFAM" id="SSF51215">
    <property type="entry name" value="Regulatory protein AraC"/>
    <property type="match status" value="1"/>
</dbReference>